<evidence type="ECO:0000259" key="6">
    <source>
        <dbReference type="Pfam" id="PF01826"/>
    </source>
</evidence>
<accession>A0A0R3RIW8</accession>
<keyword evidence="5" id="KW-0812">Transmembrane</keyword>
<evidence type="ECO:0000256" key="1">
    <source>
        <dbReference type="ARBA" id="ARBA00007611"/>
    </source>
</evidence>
<dbReference type="InterPro" id="IPR051368">
    <property type="entry name" value="SerProtInhib-TIL_Domain"/>
</dbReference>
<evidence type="ECO:0000256" key="5">
    <source>
        <dbReference type="SAM" id="Phobius"/>
    </source>
</evidence>
<evidence type="ECO:0000256" key="4">
    <source>
        <dbReference type="ARBA" id="ARBA00023157"/>
    </source>
</evidence>
<keyword evidence="2" id="KW-0646">Protease inhibitor</keyword>
<feature type="domain" description="TIL" evidence="6">
    <location>
        <begin position="144"/>
        <end position="195"/>
    </location>
</feature>
<dbReference type="Gene3D" id="2.10.25.10">
    <property type="entry name" value="Laminin"/>
    <property type="match status" value="4"/>
</dbReference>
<keyword evidence="5" id="KW-1133">Transmembrane helix</keyword>
<dbReference type="GO" id="GO:0004867">
    <property type="term" value="F:serine-type endopeptidase inhibitor activity"/>
    <property type="evidence" value="ECO:0007669"/>
    <property type="project" value="UniProtKB-KW"/>
</dbReference>
<dbReference type="SUPFAM" id="SSF57567">
    <property type="entry name" value="Serine protease inhibitors"/>
    <property type="match status" value="4"/>
</dbReference>
<evidence type="ECO:0000256" key="3">
    <source>
        <dbReference type="ARBA" id="ARBA00022900"/>
    </source>
</evidence>
<dbReference type="PANTHER" id="PTHR23259">
    <property type="entry name" value="RIDDLE"/>
    <property type="match status" value="1"/>
</dbReference>
<dbReference type="CDD" id="cd19941">
    <property type="entry name" value="TIL"/>
    <property type="match status" value="4"/>
</dbReference>
<keyword evidence="7" id="KW-1185">Reference proteome</keyword>
<reference evidence="8" key="1">
    <citation type="submission" date="2017-02" db="UniProtKB">
        <authorList>
            <consortium name="WormBaseParasite"/>
        </authorList>
    </citation>
    <scope>IDENTIFICATION</scope>
</reference>
<feature type="domain" description="TIL" evidence="6">
    <location>
        <begin position="201"/>
        <end position="254"/>
    </location>
</feature>
<keyword evidence="5" id="KW-0472">Membrane</keyword>
<dbReference type="STRING" id="1147741.A0A0R3RIW8"/>
<dbReference type="Pfam" id="PF01826">
    <property type="entry name" value="TIL"/>
    <property type="match status" value="3"/>
</dbReference>
<sequence length="319" mass="35310">MVEQDSTFLLIIIALCLIFDYHAVLLPSAYNQTAISQENETRAESIEGTLIPSEVERFNMSSMDQDYIEDEMNYPPIRECSILEEFKECGTACEETCDDLRQLIICSQECVPGCFCKAGYTRETKGGCCIPTALCPLIKRSTVCGPNEEYRQCGTACPRTCNGIPEDCTQKCVDGCFCKEGFVLDLDKCIPESSCRVTEVCRENEVYRKCGSPCQEICGVQKETACTGCIEGCFCKLGYVTEEKAGICVKPEDCIPPKYVKCPGNETFTYCGSCEGSCQNQMVSCPTECGSPRCECLARNNYVRDKFGACIHISDCISK</sequence>
<keyword evidence="4" id="KW-1015">Disulfide bond</keyword>
<evidence type="ECO:0000313" key="7">
    <source>
        <dbReference type="Proteomes" id="UP000050640"/>
    </source>
</evidence>
<proteinExistence type="inferred from homology"/>
<organism evidence="7 8">
    <name type="scientific">Elaeophora elaphi</name>
    <dbReference type="NCBI Taxonomy" id="1147741"/>
    <lineage>
        <taxon>Eukaryota</taxon>
        <taxon>Metazoa</taxon>
        <taxon>Ecdysozoa</taxon>
        <taxon>Nematoda</taxon>
        <taxon>Chromadorea</taxon>
        <taxon>Rhabditida</taxon>
        <taxon>Spirurina</taxon>
        <taxon>Spiruromorpha</taxon>
        <taxon>Filarioidea</taxon>
        <taxon>Onchocercidae</taxon>
        <taxon>Elaeophora</taxon>
    </lineage>
</organism>
<dbReference type="InterPro" id="IPR036084">
    <property type="entry name" value="Ser_inhib-like_sf"/>
</dbReference>
<evidence type="ECO:0000313" key="8">
    <source>
        <dbReference type="WBParaSite" id="EEL_0000142601-mRNA-1"/>
    </source>
</evidence>
<dbReference type="Proteomes" id="UP000050640">
    <property type="component" value="Unplaced"/>
</dbReference>
<dbReference type="PANTHER" id="PTHR23259:SF70">
    <property type="entry name" value="ACCESSORY GLAND PROTEIN ACP62F-RELATED"/>
    <property type="match status" value="1"/>
</dbReference>
<dbReference type="WBParaSite" id="EEL_0000142601-mRNA-1">
    <property type="protein sequence ID" value="EEL_0000142601-mRNA-1"/>
    <property type="gene ID" value="EEL_0000142601"/>
</dbReference>
<dbReference type="FunFam" id="2.10.25.10:FF:000055">
    <property type="entry name" value="alpha-tectorin isoform X1"/>
    <property type="match status" value="1"/>
</dbReference>
<keyword evidence="3" id="KW-0722">Serine protease inhibitor</keyword>
<feature type="transmembrane region" description="Helical" evidence="5">
    <location>
        <begin position="7"/>
        <end position="30"/>
    </location>
</feature>
<comment type="similarity">
    <text evidence="1">Belongs to the serine protease inhibitor-like (TIL domain-containing) family.</text>
</comment>
<feature type="domain" description="TIL" evidence="6">
    <location>
        <begin position="80"/>
        <end position="135"/>
    </location>
</feature>
<evidence type="ECO:0000256" key="2">
    <source>
        <dbReference type="ARBA" id="ARBA00022690"/>
    </source>
</evidence>
<dbReference type="AlphaFoldDB" id="A0A0R3RIW8"/>
<name>A0A0R3RIW8_9BILA</name>
<dbReference type="InterPro" id="IPR002919">
    <property type="entry name" value="TIL_dom"/>
</dbReference>
<protein>
    <submittedName>
        <fullName evidence="8">TIL domain-containing protein</fullName>
    </submittedName>
</protein>